<comment type="catalytic activity">
    <reaction evidence="1 7">
        <text>dTDP-4-dehydro-6-deoxy-alpha-D-glucose = dTDP-4-dehydro-beta-L-rhamnose</text>
        <dbReference type="Rhea" id="RHEA:16969"/>
        <dbReference type="ChEBI" id="CHEBI:57649"/>
        <dbReference type="ChEBI" id="CHEBI:62830"/>
        <dbReference type="EC" id="5.1.3.13"/>
    </reaction>
</comment>
<feature type="site" description="Participates in a stacking interaction with the thymidine ring of dTDP-4-oxo-6-deoxyglucose" evidence="6">
    <location>
        <position position="138"/>
    </location>
</feature>
<dbReference type="Gene3D" id="2.60.120.10">
    <property type="entry name" value="Jelly Rolls"/>
    <property type="match status" value="1"/>
</dbReference>
<sequence length="186" mass="21235">MKLLKTPLKDCFILEPTVYKDKRGIFYETYNQKLFEKITGLNIQFVQDNQSVSTRGVLRGLHFQHGEMAQAKLVTVVKGKVLDIVVDIRKNSETFGKSFSIILDDVDHRQLFVPKGFAHGFITLSKESIFSYKCDNFYDGAFEGGIKFDDATLALDWHLPKEAFIISEKDMGLPSFEEAVSLLKRE</sequence>
<dbReference type="CDD" id="cd00438">
    <property type="entry name" value="cupin_RmlC"/>
    <property type="match status" value="1"/>
</dbReference>
<dbReference type="InterPro" id="IPR014710">
    <property type="entry name" value="RmlC-like_jellyroll"/>
</dbReference>
<dbReference type="OrthoDB" id="9800680at2"/>
<evidence type="ECO:0000256" key="6">
    <source>
        <dbReference type="PIRSR" id="PIRSR600888-3"/>
    </source>
</evidence>
<dbReference type="RefSeq" id="WP_128250575.1">
    <property type="nucleotide sequence ID" value="NZ_CP034951.1"/>
</dbReference>
<evidence type="ECO:0000256" key="4">
    <source>
        <dbReference type="ARBA" id="ARBA00019595"/>
    </source>
</evidence>
<keyword evidence="7 8" id="KW-0413">Isomerase</keyword>
<dbReference type="EMBL" id="CP034951">
    <property type="protein sequence ID" value="QAA82202.1"/>
    <property type="molecule type" value="Genomic_DNA"/>
</dbReference>
<dbReference type="GO" id="GO:0008830">
    <property type="term" value="F:dTDP-4-dehydrorhamnose 3,5-epimerase activity"/>
    <property type="evidence" value="ECO:0007669"/>
    <property type="project" value="UniProtKB-UniRule"/>
</dbReference>
<evidence type="ECO:0000313" key="8">
    <source>
        <dbReference type="EMBL" id="QAA82202.1"/>
    </source>
</evidence>
<name>A0A410G4J1_9FLAO</name>
<dbReference type="GO" id="GO:0000271">
    <property type="term" value="P:polysaccharide biosynthetic process"/>
    <property type="evidence" value="ECO:0007669"/>
    <property type="project" value="TreeGrafter"/>
</dbReference>
<organism evidence="8 9">
    <name type="scientific">Aequorivita ciconiae</name>
    <dbReference type="NCBI Taxonomy" id="2494375"/>
    <lineage>
        <taxon>Bacteria</taxon>
        <taxon>Pseudomonadati</taxon>
        <taxon>Bacteroidota</taxon>
        <taxon>Flavobacteriia</taxon>
        <taxon>Flavobacteriales</taxon>
        <taxon>Flavobacteriaceae</taxon>
        <taxon>Aequorivita</taxon>
    </lineage>
</organism>
<dbReference type="KEGG" id="aev:EI546_10915"/>
<proteinExistence type="inferred from homology"/>
<protein>
    <recommendedName>
        <fullName evidence="4 7">dTDP-4-dehydrorhamnose 3,5-epimerase</fullName>
        <ecNumber evidence="3 7">5.1.3.13</ecNumber>
    </recommendedName>
    <alternativeName>
        <fullName evidence="7">Thymidine diphospho-4-keto-rhamnose 3,5-epimerase</fullName>
    </alternativeName>
</protein>
<evidence type="ECO:0000313" key="9">
    <source>
        <dbReference type="Proteomes" id="UP000285517"/>
    </source>
</evidence>
<dbReference type="GO" id="GO:0019305">
    <property type="term" value="P:dTDP-rhamnose biosynthetic process"/>
    <property type="evidence" value="ECO:0007669"/>
    <property type="project" value="UniProtKB-UniRule"/>
</dbReference>
<gene>
    <name evidence="8" type="primary">rfbC</name>
    <name evidence="8" type="ORF">EI546_10915</name>
</gene>
<dbReference type="Proteomes" id="UP000285517">
    <property type="component" value="Chromosome"/>
</dbReference>
<feature type="active site" description="Proton donor" evidence="5">
    <location>
        <position position="132"/>
    </location>
</feature>
<keyword evidence="9" id="KW-1185">Reference proteome</keyword>
<dbReference type="InterPro" id="IPR011051">
    <property type="entry name" value="RmlC_Cupin_sf"/>
</dbReference>
<dbReference type="UniPathway" id="UPA00124"/>
<evidence type="ECO:0000256" key="1">
    <source>
        <dbReference type="ARBA" id="ARBA00001298"/>
    </source>
</evidence>
<comment type="subunit">
    <text evidence="7">Homodimer.</text>
</comment>
<evidence type="ECO:0000256" key="7">
    <source>
        <dbReference type="RuleBase" id="RU364069"/>
    </source>
</evidence>
<dbReference type="AlphaFoldDB" id="A0A410G4J1"/>
<comment type="similarity">
    <text evidence="7">Belongs to the dTDP-4-dehydrorhamnose 3,5-epimerase family.</text>
</comment>
<comment type="function">
    <text evidence="2 7">Catalyzes the epimerization of the C3' and C5'positions of dTDP-6-deoxy-D-xylo-4-hexulose, forming dTDP-6-deoxy-L-lyxo-4-hexulose.</text>
</comment>
<dbReference type="Pfam" id="PF00908">
    <property type="entry name" value="dTDP_sugar_isom"/>
    <property type="match status" value="1"/>
</dbReference>
<dbReference type="EC" id="5.1.3.13" evidence="3 7"/>
<dbReference type="GO" id="GO:0005829">
    <property type="term" value="C:cytosol"/>
    <property type="evidence" value="ECO:0007669"/>
    <property type="project" value="TreeGrafter"/>
</dbReference>
<evidence type="ECO:0000256" key="3">
    <source>
        <dbReference type="ARBA" id="ARBA00012098"/>
    </source>
</evidence>
<reference evidence="8 9" key="1">
    <citation type="submission" date="2019-01" db="EMBL/GenBank/DDBJ databases">
        <title>Complete genome sequencing of Aequorivita sp. H23M31.</title>
        <authorList>
            <person name="Bae J.-W."/>
        </authorList>
    </citation>
    <scope>NUCLEOTIDE SEQUENCE [LARGE SCALE GENOMIC DNA]</scope>
    <source>
        <strain evidence="8 9">H23M31</strain>
    </source>
</reference>
<comment type="pathway">
    <text evidence="7">Carbohydrate biosynthesis; dTDP-L-rhamnose biosynthesis.</text>
</comment>
<dbReference type="NCBIfam" id="TIGR01221">
    <property type="entry name" value="rmlC"/>
    <property type="match status" value="1"/>
</dbReference>
<dbReference type="PANTHER" id="PTHR21047">
    <property type="entry name" value="DTDP-6-DEOXY-D-GLUCOSE-3,5 EPIMERASE"/>
    <property type="match status" value="1"/>
</dbReference>
<evidence type="ECO:0000256" key="2">
    <source>
        <dbReference type="ARBA" id="ARBA00001997"/>
    </source>
</evidence>
<accession>A0A410G4J1</accession>
<dbReference type="SUPFAM" id="SSF51182">
    <property type="entry name" value="RmlC-like cupins"/>
    <property type="match status" value="1"/>
</dbReference>
<dbReference type="InterPro" id="IPR000888">
    <property type="entry name" value="RmlC-like"/>
</dbReference>
<feature type="active site" description="Proton acceptor" evidence="5">
    <location>
        <position position="62"/>
    </location>
</feature>
<dbReference type="PANTHER" id="PTHR21047:SF2">
    <property type="entry name" value="THYMIDINE DIPHOSPHO-4-KETO-RHAMNOSE 3,5-EPIMERASE"/>
    <property type="match status" value="1"/>
</dbReference>
<evidence type="ECO:0000256" key="5">
    <source>
        <dbReference type="PIRSR" id="PIRSR600888-1"/>
    </source>
</evidence>